<organism evidence="2 3">
    <name type="scientific">Halorubrum rutilum</name>
    <dbReference type="NCBI Taxonomy" id="1364933"/>
    <lineage>
        <taxon>Archaea</taxon>
        <taxon>Methanobacteriati</taxon>
        <taxon>Methanobacteriota</taxon>
        <taxon>Stenosarchaea group</taxon>
        <taxon>Halobacteria</taxon>
        <taxon>Halobacteriales</taxon>
        <taxon>Haloferacaceae</taxon>
        <taxon>Halorubrum</taxon>
    </lineage>
</organism>
<dbReference type="AlphaFoldDB" id="A0ABD6AIU4"/>
<evidence type="ECO:0008006" key="4">
    <source>
        <dbReference type="Google" id="ProtNLM"/>
    </source>
</evidence>
<proteinExistence type="predicted"/>
<dbReference type="RefSeq" id="WP_256410054.1">
    <property type="nucleotide sequence ID" value="NZ_JANHDN010000009.1"/>
</dbReference>
<dbReference type="Proteomes" id="UP001596545">
    <property type="component" value="Unassembled WGS sequence"/>
</dbReference>
<evidence type="ECO:0000256" key="1">
    <source>
        <dbReference type="SAM" id="MobiDB-lite"/>
    </source>
</evidence>
<gene>
    <name evidence="2" type="ORF">ACFQMF_04180</name>
</gene>
<protein>
    <recommendedName>
        <fullName evidence="4">PGF-CTERM sorting domain-containing protein</fullName>
    </recommendedName>
</protein>
<reference evidence="2 3" key="1">
    <citation type="journal article" date="2019" name="Int. J. Syst. Evol. Microbiol.">
        <title>The Global Catalogue of Microorganisms (GCM) 10K type strain sequencing project: providing services to taxonomists for standard genome sequencing and annotation.</title>
        <authorList>
            <consortium name="The Broad Institute Genomics Platform"/>
            <consortium name="The Broad Institute Genome Sequencing Center for Infectious Disease"/>
            <person name="Wu L."/>
            <person name="Ma J."/>
        </authorList>
    </citation>
    <scope>NUCLEOTIDE SEQUENCE [LARGE SCALE GENOMIC DNA]</scope>
    <source>
        <strain evidence="2 3">CGMCC 1.12554</strain>
    </source>
</reference>
<name>A0ABD6AIU4_9EURY</name>
<dbReference type="EMBL" id="JBHTBL010000003">
    <property type="protein sequence ID" value="MFC7323776.1"/>
    <property type="molecule type" value="Genomic_DNA"/>
</dbReference>
<evidence type="ECO:0000313" key="2">
    <source>
        <dbReference type="EMBL" id="MFC7323776.1"/>
    </source>
</evidence>
<keyword evidence="3" id="KW-1185">Reference proteome</keyword>
<feature type="region of interest" description="Disordered" evidence="1">
    <location>
        <begin position="435"/>
        <end position="500"/>
    </location>
</feature>
<sequence>MIPDTTPSNRALRTALCLALCLSLVGAGVGTGPATAQAAPAIDVMIGGESFTDNSEITVMTDPTANVTVSSNGTIDLIEIRVNGVIRHSYHPNSQSFNRSIALDLDPNKNTVEVIARGAEVASSETTVIKHTAAPWVRYSSPFSTSVVGGPPNETNVSGGQVTLAGTLHTASDVEWIWIERTHFKYASNQSIPTERNVYRLPKPGDSFSQDLLLANGTNRIVARYADSTGRIRKDSFRLIVDDVTDPTITLHAPNESYTDSVRVRGTVRDETKLHRVTLSRTSNGASQVLLAGDEPGPEPERLTYDVNTTIDLYDTNEDNEFRLVAEDSSGNVENQTFSVAYDPTPRVTVTENVTNVTAKTVHVAGNVSEAQIRRVTLESIDTRSGERLDIARVYEADAPPATTVDLNHTLTAVPGKTAVNLIIAYEHGQYSRSITPAVSTPPESADEEATDTSAADGAGSDRNEDRSGSDDESSGNASMVTGDGDTPVTGDENPLDRAGPVFVPIRTREALGGVAVVGATYLLGHRI</sequence>
<feature type="compositionally biased region" description="Basic and acidic residues" evidence="1">
    <location>
        <begin position="460"/>
        <end position="470"/>
    </location>
</feature>
<comment type="caution">
    <text evidence="2">The sequence shown here is derived from an EMBL/GenBank/DDBJ whole genome shotgun (WGS) entry which is preliminary data.</text>
</comment>
<evidence type="ECO:0000313" key="3">
    <source>
        <dbReference type="Proteomes" id="UP001596545"/>
    </source>
</evidence>
<accession>A0ABD6AIU4</accession>